<proteinExistence type="predicted"/>
<evidence type="ECO:0000256" key="1">
    <source>
        <dbReference type="ARBA" id="ARBA00022729"/>
    </source>
</evidence>
<keyword evidence="1" id="KW-0732">Signal</keyword>
<dbReference type="EMBL" id="ML743627">
    <property type="protein sequence ID" value="KAE8132731.1"/>
    <property type="molecule type" value="Genomic_DNA"/>
</dbReference>
<keyword evidence="3" id="KW-1185">Reference proteome</keyword>
<evidence type="ECO:0000313" key="2">
    <source>
        <dbReference type="EMBL" id="KAE8132731.1"/>
    </source>
</evidence>
<dbReference type="RefSeq" id="XP_031908794.1">
    <property type="nucleotide sequence ID" value="XM_032060874.1"/>
</dbReference>
<reference evidence="2 3" key="1">
    <citation type="submission" date="2019-04" db="EMBL/GenBank/DDBJ databases">
        <title>Friends and foes A comparative genomics study of 23 Aspergillus species from section Flavi.</title>
        <authorList>
            <consortium name="DOE Joint Genome Institute"/>
            <person name="Kjaerbolling I."/>
            <person name="Vesth T."/>
            <person name="Frisvad J.C."/>
            <person name="Nybo J.L."/>
            <person name="Theobald S."/>
            <person name="Kildgaard S."/>
            <person name="Isbrandt T."/>
            <person name="Kuo A."/>
            <person name="Sato A."/>
            <person name="Lyhne E.K."/>
            <person name="Kogle M.E."/>
            <person name="Wiebenga A."/>
            <person name="Kun R.S."/>
            <person name="Lubbers R.J."/>
            <person name="Makela M.R."/>
            <person name="Barry K."/>
            <person name="Chovatia M."/>
            <person name="Clum A."/>
            <person name="Daum C."/>
            <person name="Haridas S."/>
            <person name="He G."/>
            <person name="LaButti K."/>
            <person name="Lipzen A."/>
            <person name="Mondo S."/>
            <person name="Riley R."/>
            <person name="Salamov A."/>
            <person name="Simmons B.A."/>
            <person name="Magnuson J.K."/>
            <person name="Henrissat B."/>
            <person name="Mortensen U.H."/>
            <person name="Larsen T.O."/>
            <person name="Devries R.P."/>
            <person name="Grigoriev I.V."/>
            <person name="Machida M."/>
            <person name="Baker S.E."/>
            <person name="Andersen M.R."/>
        </authorList>
    </citation>
    <scope>NUCLEOTIDE SEQUENCE [LARGE SCALE GENOMIC DNA]</scope>
    <source>
        <strain evidence="2 3">CBS 117625</strain>
    </source>
</reference>
<dbReference type="Gene3D" id="3.60.21.10">
    <property type="match status" value="1"/>
</dbReference>
<dbReference type="GeneID" id="43645084"/>
<dbReference type="InterPro" id="IPR039331">
    <property type="entry name" value="PAPs-like"/>
</dbReference>
<organism evidence="2 3">
    <name type="scientific">Aspergillus pseudotamarii</name>
    <dbReference type="NCBI Taxonomy" id="132259"/>
    <lineage>
        <taxon>Eukaryota</taxon>
        <taxon>Fungi</taxon>
        <taxon>Dikarya</taxon>
        <taxon>Ascomycota</taxon>
        <taxon>Pezizomycotina</taxon>
        <taxon>Eurotiomycetes</taxon>
        <taxon>Eurotiomycetidae</taxon>
        <taxon>Eurotiales</taxon>
        <taxon>Aspergillaceae</taxon>
        <taxon>Aspergillus</taxon>
        <taxon>Aspergillus subgen. Circumdati</taxon>
    </lineage>
</organism>
<protein>
    <submittedName>
        <fullName evidence="2">Uncharacterized protein</fullName>
    </submittedName>
</protein>
<sequence>MSALYESNWDLWQQWMGNISTKIPYMVLPGNHGAAYARFDGPGNILTAYLNNNVTNGTAPKDGLTYYSYPPNLTTYQHRFRMPGTETGGVGNFWYSFDYSLGDFISMDGETDYPNSPEWPFTEDIKGDEKLSTASKTFITDSGPFGAVNGSYKAKESYG</sequence>
<dbReference type="AlphaFoldDB" id="A0A5N6SGC6"/>
<gene>
    <name evidence="2" type="ORF">BDV38DRAFT_287448</name>
</gene>
<evidence type="ECO:0000313" key="3">
    <source>
        <dbReference type="Proteomes" id="UP000325672"/>
    </source>
</evidence>
<dbReference type="PANTHER" id="PTHR22953:SF153">
    <property type="entry name" value="PURPLE ACID PHOSPHATASE"/>
    <property type="match status" value="1"/>
</dbReference>
<accession>A0A5N6SGC6</accession>
<dbReference type="InterPro" id="IPR029052">
    <property type="entry name" value="Metallo-depent_PP-like"/>
</dbReference>
<dbReference type="GO" id="GO:0003993">
    <property type="term" value="F:acid phosphatase activity"/>
    <property type="evidence" value="ECO:0007669"/>
    <property type="project" value="InterPro"/>
</dbReference>
<dbReference type="PANTHER" id="PTHR22953">
    <property type="entry name" value="ACID PHOSPHATASE RELATED"/>
    <property type="match status" value="1"/>
</dbReference>
<name>A0A5N6SGC6_ASPPS</name>
<dbReference type="Proteomes" id="UP000325672">
    <property type="component" value="Unassembled WGS sequence"/>
</dbReference>
<dbReference type="SUPFAM" id="SSF56300">
    <property type="entry name" value="Metallo-dependent phosphatases"/>
    <property type="match status" value="1"/>
</dbReference>
<dbReference type="OrthoDB" id="45007at2759"/>